<gene>
    <name evidence="2" type="ORF">WICPIJ_009688</name>
</gene>
<dbReference type="AlphaFoldDB" id="A0A9P8TC54"/>
<reference evidence="2" key="2">
    <citation type="submission" date="2021-01" db="EMBL/GenBank/DDBJ databases">
        <authorList>
            <person name="Schikora-Tamarit M.A."/>
        </authorList>
    </citation>
    <scope>NUCLEOTIDE SEQUENCE</scope>
    <source>
        <strain evidence="2">CBS2887</strain>
    </source>
</reference>
<comment type="caution">
    <text evidence="2">The sequence shown here is derived from an EMBL/GenBank/DDBJ whole genome shotgun (WGS) entry which is preliminary data.</text>
</comment>
<dbReference type="Proteomes" id="UP000774326">
    <property type="component" value="Unassembled WGS sequence"/>
</dbReference>
<proteinExistence type="predicted"/>
<evidence type="ECO:0000313" key="2">
    <source>
        <dbReference type="EMBL" id="KAH3673726.1"/>
    </source>
</evidence>
<name>A0A9P8TC54_WICPI</name>
<feature type="region of interest" description="Disordered" evidence="1">
    <location>
        <begin position="40"/>
        <end position="77"/>
    </location>
</feature>
<evidence type="ECO:0000256" key="1">
    <source>
        <dbReference type="SAM" id="MobiDB-lite"/>
    </source>
</evidence>
<feature type="non-terminal residue" evidence="2">
    <location>
        <position position="77"/>
    </location>
</feature>
<feature type="compositionally biased region" description="Acidic residues" evidence="1">
    <location>
        <begin position="57"/>
        <end position="77"/>
    </location>
</feature>
<keyword evidence="3" id="KW-1185">Reference proteome</keyword>
<protein>
    <submittedName>
        <fullName evidence="2">Uncharacterized protein</fullName>
    </submittedName>
</protein>
<accession>A0A9P8TC54</accession>
<sequence length="77" mass="8394">ENSQWDDAVSSNPNTGIFANLPSKSGAAVHEEQPFNVLFPNTDSVLNEPNTTTAAKEEEEEEQSETGIDEQVDDKEA</sequence>
<organism evidence="2 3">
    <name type="scientific">Wickerhamomyces pijperi</name>
    <name type="common">Yeast</name>
    <name type="synonym">Pichia pijperi</name>
    <dbReference type="NCBI Taxonomy" id="599730"/>
    <lineage>
        <taxon>Eukaryota</taxon>
        <taxon>Fungi</taxon>
        <taxon>Dikarya</taxon>
        <taxon>Ascomycota</taxon>
        <taxon>Saccharomycotina</taxon>
        <taxon>Saccharomycetes</taxon>
        <taxon>Phaffomycetales</taxon>
        <taxon>Wickerhamomycetaceae</taxon>
        <taxon>Wickerhamomyces</taxon>
    </lineage>
</organism>
<evidence type="ECO:0000313" key="3">
    <source>
        <dbReference type="Proteomes" id="UP000774326"/>
    </source>
</evidence>
<feature type="non-terminal residue" evidence="2">
    <location>
        <position position="1"/>
    </location>
</feature>
<reference evidence="2" key="1">
    <citation type="journal article" date="2021" name="Open Biol.">
        <title>Shared evolutionary footprints suggest mitochondrial oxidative damage underlies multiple complex I losses in fungi.</title>
        <authorList>
            <person name="Schikora-Tamarit M.A."/>
            <person name="Marcet-Houben M."/>
            <person name="Nosek J."/>
            <person name="Gabaldon T."/>
        </authorList>
    </citation>
    <scope>NUCLEOTIDE SEQUENCE</scope>
    <source>
        <strain evidence="2">CBS2887</strain>
    </source>
</reference>
<dbReference type="EMBL" id="JAEUBG010005599">
    <property type="protein sequence ID" value="KAH3673726.1"/>
    <property type="molecule type" value="Genomic_DNA"/>
</dbReference>